<proteinExistence type="predicted"/>
<dbReference type="PANTHER" id="PTHR10913">
    <property type="entry name" value="FOLLISTATIN-RELATED"/>
    <property type="match status" value="1"/>
</dbReference>
<dbReference type="CDD" id="cd00104">
    <property type="entry name" value="KAZAL_FS"/>
    <property type="match status" value="1"/>
</dbReference>
<feature type="domain" description="Kazal-like" evidence="5">
    <location>
        <begin position="17"/>
        <end position="68"/>
    </location>
</feature>
<dbReference type="EnsemblMetazoa" id="SMAR000933-RA">
    <property type="protein sequence ID" value="SMAR000933-PA"/>
    <property type="gene ID" value="SMAR000933"/>
</dbReference>
<dbReference type="Proteomes" id="UP000014500">
    <property type="component" value="Unassembled WGS sequence"/>
</dbReference>
<keyword evidence="4" id="KW-0732">Signal</keyword>
<dbReference type="eggNOG" id="KOG3649">
    <property type="taxonomic scope" value="Eukaryota"/>
</dbReference>
<dbReference type="PROSITE" id="PS51465">
    <property type="entry name" value="KAZAL_2"/>
    <property type="match status" value="3"/>
</dbReference>
<reference evidence="6" key="2">
    <citation type="submission" date="2015-02" db="UniProtKB">
        <authorList>
            <consortium name="EnsemblMetazoa"/>
        </authorList>
    </citation>
    <scope>IDENTIFICATION</scope>
</reference>
<sequence length="216" mass="23386">MKSNIAVIISIVVAVIVGTQADCPTQCSLDKIDPVCGSDGKLYYTQCHLEKETCGQDVSKVSWSDCKADCEKGFCTMEYSPRCGSNGNKYGNKCTLLWASCGLPEPIKEMSMDHFIVGSHADCPDQCPFGLIDPVCGSNGKLYYTECYLEKATCGQGVTKVPWSECKADCDKSICTLEYSPRCGANGSKYGNKCALLWASCGLPEPIKEVSMDHCS</sequence>
<keyword evidence="3" id="KW-1015">Disulfide bond</keyword>
<dbReference type="HOGENOM" id="CLU_057241_3_0_1"/>
<dbReference type="SMART" id="SM00280">
    <property type="entry name" value="KAZAL"/>
    <property type="match status" value="4"/>
</dbReference>
<dbReference type="Pfam" id="PF07648">
    <property type="entry name" value="Kazal_2"/>
    <property type="match status" value="2"/>
</dbReference>
<dbReference type="PhylomeDB" id="T1IJ74"/>
<dbReference type="AlphaFoldDB" id="T1IJ74"/>
<feature type="domain" description="Kazal-like" evidence="5">
    <location>
        <begin position="169"/>
        <end position="216"/>
    </location>
</feature>
<dbReference type="OMA" id="YEYADEC"/>
<keyword evidence="2" id="KW-0722">Serine protease inhibitor</keyword>
<feature type="chain" id="PRO_5004578572" description="Kazal-like domain-containing protein" evidence="4">
    <location>
        <begin position="22"/>
        <end position="216"/>
    </location>
</feature>
<keyword evidence="7" id="KW-1185">Reference proteome</keyword>
<dbReference type="GO" id="GO:0005576">
    <property type="term" value="C:extracellular region"/>
    <property type="evidence" value="ECO:0007669"/>
    <property type="project" value="TreeGrafter"/>
</dbReference>
<dbReference type="GO" id="GO:0030154">
    <property type="term" value="P:cell differentiation"/>
    <property type="evidence" value="ECO:0007669"/>
    <property type="project" value="TreeGrafter"/>
</dbReference>
<evidence type="ECO:0000313" key="7">
    <source>
        <dbReference type="Proteomes" id="UP000014500"/>
    </source>
</evidence>
<dbReference type="InterPro" id="IPR050653">
    <property type="entry name" value="Prot_Inhib_GrowthFact_Antg"/>
</dbReference>
<dbReference type="PANTHER" id="PTHR10913:SF45">
    <property type="entry name" value="FOLLISTATIN, ISOFORM A-RELATED"/>
    <property type="match status" value="1"/>
</dbReference>
<feature type="signal peptide" evidence="4">
    <location>
        <begin position="1"/>
        <end position="21"/>
    </location>
</feature>
<dbReference type="InterPro" id="IPR036058">
    <property type="entry name" value="Kazal_dom_sf"/>
</dbReference>
<feature type="domain" description="Kazal-like" evidence="5">
    <location>
        <begin position="117"/>
        <end position="168"/>
    </location>
</feature>
<organism evidence="6 7">
    <name type="scientific">Strigamia maritima</name>
    <name type="common">European centipede</name>
    <name type="synonym">Geophilus maritimus</name>
    <dbReference type="NCBI Taxonomy" id="126957"/>
    <lineage>
        <taxon>Eukaryota</taxon>
        <taxon>Metazoa</taxon>
        <taxon>Ecdysozoa</taxon>
        <taxon>Arthropoda</taxon>
        <taxon>Myriapoda</taxon>
        <taxon>Chilopoda</taxon>
        <taxon>Pleurostigmophora</taxon>
        <taxon>Geophilomorpha</taxon>
        <taxon>Linotaeniidae</taxon>
        <taxon>Strigamia</taxon>
    </lineage>
</organism>
<dbReference type="InterPro" id="IPR002350">
    <property type="entry name" value="Kazal_dom"/>
</dbReference>
<dbReference type="EMBL" id="AFFK01014481">
    <property type="status" value="NOT_ANNOTATED_CDS"/>
    <property type="molecule type" value="Genomic_DNA"/>
</dbReference>
<name>T1IJ74_STRMM</name>
<evidence type="ECO:0000313" key="6">
    <source>
        <dbReference type="EnsemblMetazoa" id="SMAR000933-PA"/>
    </source>
</evidence>
<evidence type="ECO:0000256" key="4">
    <source>
        <dbReference type="SAM" id="SignalP"/>
    </source>
</evidence>
<dbReference type="STRING" id="126957.T1IJ74"/>
<keyword evidence="1" id="KW-0646">Protease inhibitor</keyword>
<dbReference type="Gene3D" id="3.30.60.30">
    <property type="match status" value="4"/>
</dbReference>
<protein>
    <recommendedName>
        <fullName evidence="5">Kazal-like domain-containing protein</fullName>
    </recommendedName>
</protein>
<dbReference type="SUPFAM" id="SSF100895">
    <property type="entry name" value="Kazal-type serine protease inhibitors"/>
    <property type="match status" value="4"/>
</dbReference>
<evidence type="ECO:0000256" key="2">
    <source>
        <dbReference type="ARBA" id="ARBA00022900"/>
    </source>
</evidence>
<evidence type="ECO:0000256" key="1">
    <source>
        <dbReference type="ARBA" id="ARBA00022690"/>
    </source>
</evidence>
<evidence type="ECO:0000256" key="3">
    <source>
        <dbReference type="ARBA" id="ARBA00023157"/>
    </source>
</evidence>
<dbReference type="Pfam" id="PF00050">
    <property type="entry name" value="Kazal_1"/>
    <property type="match status" value="2"/>
</dbReference>
<accession>T1IJ74</accession>
<evidence type="ECO:0000259" key="5">
    <source>
        <dbReference type="PROSITE" id="PS51465"/>
    </source>
</evidence>
<reference evidence="7" key="1">
    <citation type="submission" date="2011-05" db="EMBL/GenBank/DDBJ databases">
        <authorList>
            <person name="Richards S.R."/>
            <person name="Qu J."/>
            <person name="Jiang H."/>
            <person name="Jhangiani S.N."/>
            <person name="Agravi P."/>
            <person name="Goodspeed R."/>
            <person name="Gross S."/>
            <person name="Mandapat C."/>
            <person name="Jackson L."/>
            <person name="Mathew T."/>
            <person name="Pu L."/>
            <person name="Thornton R."/>
            <person name="Saada N."/>
            <person name="Wilczek-Boney K.B."/>
            <person name="Lee S."/>
            <person name="Kovar C."/>
            <person name="Wu Y."/>
            <person name="Scherer S.E."/>
            <person name="Worley K.C."/>
            <person name="Muzny D.M."/>
            <person name="Gibbs R."/>
        </authorList>
    </citation>
    <scope>NUCLEOTIDE SEQUENCE</scope>
    <source>
        <strain evidence="7">Brora</strain>
    </source>
</reference>